<keyword evidence="1" id="KW-0863">Zinc-finger</keyword>
<dbReference type="InterPro" id="IPR032567">
    <property type="entry name" value="RTL1-rel"/>
</dbReference>
<dbReference type="CDD" id="cd00303">
    <property type="entry name" value="retropepsin_like"/>
    <property type="match status" value="1"/>
</dbReference>
<evidence type="ECO:0000256" key="2">
    <source>
        <dbReference type="SAM" id="MobiDB-lite"/>
    </source>
</evidence>
<comment type="caution">
    <text evidence="4">The sequence shown here is derived from an EMBL/GenBank/DDBJ whole genome shotgun (WGS) entry which is preliminary data.</text>
</comment>
<dbReference type="EMBL" id="SZYD01000019">
    <property type="protein sequence ID" value="KAD2393382.1"/>
    <property type="molecule type" value="Genomic_DNA"/>
</dbReference>
<accession>A0A5N6LMD2</accession>
<dbReference type="PROSITE" id="PS50158">
    <property type="entry name" value="ZF_CCHC"/>
    <property type="match status" value="1"/>
</dbReference>
<dbReference type="InterPro" id="IPR001878">
    <property type="entry name" value="Znf_CCHC"/>
</dbReference>
<reference evidence="4 5" key="1">
    <citation type="submission" date="2019-05" db="EMBL/GenBank/DDBJ databases">
        <title>Mikania micrantha, genome provides insights into the molecular mechanism of rapid growth.</title>
        <authorList>
            <person name="Liu B."/>
        </authorList>
    </citation>
    <scope>NUCLEOTIDE SEQUENCE [LARGE SCALE GENOMIC DNA]</scope>
    <source>
        <strain evidence="4">NLD-2019</strain>
        <tissue evidence="4">Leaf</tissue>
    </source>
</reference>
<dbReference type="SUPFAM" id="SSF56672">
    <property type="entry name" value="DNA/RNA polymerases"/>
    <property type="match status" value="1"/>
</dbReference>
<keyword evidence="5" id="KW-1185">Reference proteome</keyword>
<sequence>MTLEKKPKVQPAAKEIQTDQTRSTSISSTACISRTRDLILDPAGPILVEGGTTGETSHKGCSYKSFVSYKPKDFHGTDGAIGILKWIEKMDSIISISDCLDNQKVKYATCSFQNKALTWWNTQVQAKGREAVEAMTWEELKAMLIKEYCPNNEMQKLEEEFWNLKMVEVEHQAYTNRFHELSCLLPHIVPSEVNKVDRYIWGLTHQIRGMVTSAEPTTLEKAIFLAASLTDEMVRTGTLTKKQAGGKRKRMEFQGKKTNNDARKDHGTTKNFVMATTERKPYNGPLPKCNKCNYHHHGNCNVCNRCKKYGHIEKQCRFDPGKPRTCYECGSADHLRNGCPKLNRGPGAQVNPARGRAFVIGANEARNDPNVVTGTFLVNDHYASILFDTGADKSFVWNEFKQLLGKEHKTLKDSFIIELANGDTLETRNIIEGCTLKINKHMLSLDLIPIDLGSFDIVVDNGEILVIHGERPGRSLHLISCMKARKYLKKQYIAFLAQVTDKKGKEKQLQDIPVVKEFSEAFPEDLPGVPPPRQVEFRIDLVPGAAPIAKSPYRLAPAEMQELSSQLQELLEKGFI</sequence>
<dbReference type="Proteomes" id="UP000326396">
    <property type="component" value="Linkage Group LG9"/>
</dbReference>
<dbReference type="Gene3D" id="3.10.10.10">
    <property type="entry name" value="HIV Type 1 Reverse Transcriptase, subunit A, domain 1"/>
    <property type="match status" value="1"/>
</dbReference>
<dbReference type="InterPro" id="IPR045358">
    <property type="entry name" value="Ty3_capsid"/>
</dbReference>
<evidence type="ECO:0000259" key="3">
    <source>
        <dbReference type="PROSITE" id="PS50158"/>
    </source>
</evidence>
<dbReference type="Gene3D" id="4.10.60.10">
    <property type="entry name" value="Zinc finger, CCHC-type"/>
    <property type="match status" value="1"/>
</dbReference>
<dbReference type="InterPro" id="IPR043502">
    <property type="entry name" value="DNA/RNA_pol_sf"/>
</dbReference>
<dbReference type="SUPFAM" id="SSF57756">
    <property type="entry name" value="Retrovirus zinc finger-like domains"/>
    <property type="match status" value="1"/>
</dbReference>
<dbReference type="SMART" id="SM00343">
    <property type="entry name" value="ZnF_C2HC"/>
    <property type="match status" value="2"/>
</dbReference>
<organism evidence="4 5">
    <name type="scientific">Mikania micrantha</name>
    <name type="common">bitter vine</name>
    <dbReference type="NCBI Taxonomy" id="192012"/>
    <lineage>
        <taxon>Eukaryota</taxon>
        <taxon>Viridiplantae</taxon>
        <taxon>Streptophyta</taxon>
        <taxon>Embryophyta</taxon>
        <taxon>Tracheophyta</taxon>
        <taxon>Spermatophyta</taxon>
        <taxon>Magnoliopsida</taxon>
        <taxon>eudicotyledons</taxon>
        <taxon>Gunneridae</taxon>
        <taxon>Pentapetalae</taxon>
        <taxon>asterids</taxon>
        <taxon>campanulids</taxon>
        <taxon>Asterales</taxon>
        <taxon>Asteraceae</taxon>
        <taxon>Asteroideae</taxon>
        <taxon>Heliantheae alliance</taxon>
        <taxon>Eupatorieae</taxon>
        <taxon>Mikania</taxon>
    </lineage>
</organism>
<dbReference type="InterPro" id="IPR036875">
    <property type="entry name" value="Znf_CCHC_sf"/>
</dbReference>
<dbReference type="SUPFAM" id="SSF50630">
    <property type="entry name" value="Acid proteases"/>
    <property type="match status" value="1"/>
</dbReference>
<name>A0A5N6LMD2_9ASTR</name>
<dbReference type="GO" id="GO:0008270">
    <property type="term" value="F:zinc ion binding"/>
    <property type="evidence" value="ECO:0007669"/>
    <property type="project" value="UniProtKB-KW"/>
</dbReference>
<evidence type="ECO:0000313" key="5">
    <source>
        <dbReference type="Proteomes" id="UP000326396"/>
    </source>
</evidence>
<keyword evidence="1" id="KW-0479">Metal-binding</keyword>
<dbReference type="Pfam" id="PF19259">
    <property type="entry name" value="Ty3_capsid"/>
    <property type="match status" value="1"/>
</dbReference>
<dbReference type="Pfam" id="PF08284">
    <property type="entry name" value="RVP_2"/>
    <property type="match status" value="1"/>
</dbReference>
<dbReference type="Gene3D" id="2.40.70.10">
    <property type="entry name" value="Acid Proteases"/>
    <property type="match status" value="1"/>
</dbReference>
<gene>
    <name evidence="4" type="ORF">E3N88_40359</name>
</gene>
<dbReference type="PANTHER" id="PTHR15503">
    <property type="entry name" value="LDOC1 RELATED"/>
    <property type="match status" value="1"/>
</dbReference>
<proteinExistence type="predicted"/>
<dbReference type="OrthoDB" id="1707959at2759"/>
<feature type="domain" description="CCHC-type" evidence="3">
    <location>
        <begin position="326"/>
        <end position="341"/>
    </location>
</feature>
<dbReference type="GO" id="GO:0003676">
    <property type="term" value="F:nucleic acid binding"/>
    <property type="evidence" value="ECO:0007669"/>
    <property type="project" value="InterPro"/>
</dbReference>
<dbReference type="AlphaFoldDB" id="A0A5N6LMD2"/>
<evidence type="ECO:0000313" key="4">
    <source>
        <dbReference type="EMBL" id="KAD2393382.1"/>
    </source>
</evidence>
<feature type="region of interest" description="Disordered" evidence="2">
    <location>
        <begin position="1"/>
        <end position="21"/>
    </location>
</feature>
<dbReference type="PANTHER" id="PTHR15503:SF45">
    <property type="entry name" value="RNA-DIRECTED DNA POLYMERASE HOMOLOG"/>
    <property type="match status" value="1"/>
</dbReference>
<dbReference type="InterPro" id="IPR021109">
    <property type="entry name" value="Peptidase_aspartic_dom_sf"/>
</dbReference>
<protein>
    <recommendedName>
        <fullName evidence="3">CCHC-type domain-containing protein</fullName>
    </recommendedName>
</protein>
<keyword evidence="1" id="KW-0862">Zinc</keyword>
<evidence type="ECO:0000256" key="1">
    <source>
        <dbReference type="PROSITE-ProRule" id="PRU00047"/>
    </source>
</evidence>